<dbReference type="RefSeq" id="WP_046222197.1">
    <property type="nucleotide sequence ID" value="NZ_JWYV01000022.1"/>
</dbReference>
<dbReference type="AlphaFoldDB" id="A0A0F5V7V3"/>
<gene>
    <name evidence="3" type="ORF">KY46_19110</name>
</gene>
<accession>A0A0F5V7V3</accession>
<evidence type="ECO:0000256" key="2">
    <source>
        <dbReference type="SAM" id="SignalP"/>
    </source>
</evidence>
<evidence type="ECO:0000313" key="3">
    <source>
        <dbReference type="EMBL" id="KKC98265.1"/>
    </source>
</evidence>
<dbReference type="InterPro" id="IPR021253">
    <property type="entry name" value="ZrgA-like"/>
</dbReference>
<dbReference type="OrthoDB" id="7346546at2"/>
<feature type="signal peptide" evidence="2">
    <location>
        <begin position="1"/>
        <end position="25"/>
    </location>
</feature>
<evidence type="ECO:0000313" key="4">
    <source>
        <dbReference type="Proteomes" id="UP000033633"/>
    </source>
</evidence>
<dbReference type="EMBL" id="JWYV01000022">
    <property type="protein sequence ID" value="KKC98265.1"/>
    <property type="molecule type" value="Genomic_DNA"/>
</dbReference>
<evidence type="ECO:0000256" key="1">
    <source>
        <dbReference type="SAM" id="MobiDB-lite"/>
    </source>
</evidence>
<feature type="region of interest" description="Disordered" evidence="1">
    <location>
        <begin position="106"/>
        <end position="157"/>
    </location>
</feature>
<keyword evidence="4" id="KW-1185">Reference proteome</keyword>
<dbReference type="PATRIC" id="fig|265726.11.peg.2617"/>
<keyword evidence="2" id="KW-0732">Signal</keyword>
<dbReference type="Pfam" id="PF10986">
    <property type="entry name" value="ZrgA"/>
    <property type="match status" value="1"/>
</dbReference>
<feature type="chain" id="PRO_5002495754" description="Zinc-binding protein" evidence="2">
    <location>
        <begin position="26"/>
        <end position="215"/>
    </location>
</feature>
<dbReference type="Proteomes" id="UP000033633">
    <property type="component" value="Unassembled WGS sequence"/>
</dbReference>
<name>A0A0F5V7V3_9GAMM</name>
<proteinExistence type="predicted"/>
<reference evidence="3 4" key="1">
    <citation type="submission" date="2014-12" db="EMBL/GenBank/DDBJ databases">
        <title>Mercury Reductase activity and rhizosphere competence traits in the genome of root associated Photobacterium halotolerans MELD1.</title>
        <authorList>
            <person name="Mathew D.C."/>
            <person name="Huang C.-C."/>
        </authorList>
    </citation>
    <scope>NUCLEOTIDE SEQUENCE [LARGE SCALE GENOMIC DNA]</scope>
    <source>
        <strain evidence="3 4">MELD1</strain>
    </source>
</reference>
<evidence type="ECO:0008006" key="5">
    <source>
        <dbReference type="Google" id="ProtNLM"/>
    </source>
</evidence>
<protein>
    <recommendedName>
        <fullName evidence="5">Zinc-binding protein</fullName>
    </recommendedName>
</protein>
<organism evidence="3 4">
    <name type="scientific">Photobacterium halotolerans</name>
    <dbReference type="NCBI Taxonomy" id="265726"/>
    <lineage>
        <taxon>Bacteria</taxon>
        <taxon>Pseudomonadati</taxon>
        <taxon>Pseudomonadota</taxon>
        <taxon>Gammaproteobacteria</taxon>
        <taxon>Vibrionales</taxon>
        <taxon>Vibrionaceae</taxon>
        <taxon>Photobacterium</taxon>
    </lineage>
</organism>
<dbReference type="STRING" id="265726.KY46_19110"/>
<comment type="caution">
    <text evidence="3">The sequence shown here is derived from an EMBL/GenBank/DDBJ whole genome shotgun (WGS) entry which is preliminary data.</text>
</comment>
<sequence length="215" mass="24223">MPTQHFLAATLLLISAATCAAPAWAYTQHEAHLHGQVELNMAQDGNDLLLEITAPAADVTGFEHPPETDAEQQALKDAVQTLNRPDTLLALNAEAGCQLHEHHVSHTLSEHTETHNHDHEHEKHSDHDHDEHEGHDHHDHEQHSEHDHDDHERPSKHGEFSIQYTYHCEAIDKLSTLTLKWFAQFPATEKIQLQAITAKGQHATTLTASQAEFRF</sequence>